<evidence type="ECO:0000313" key="5">
    <source>
        <dbReference type="EMBL" id="ARQ98806.1"/>
    </source>
</evidence>
<proteinExistence type="predicted"/>
<accession>A0A381D843</accession>
<dbReference type="EMBL" id="CP018788">
    <property type="protein sequence ID" value="ARQ98806.1"/>
    <property type="molecule type" value="Genomic_DNA"/>
</dbReference>
<keyword evidence="6" id="KW-1185">Reference proteome</keyword>
<dbReference type="AlphaFoldDB" id="A0A1X9SRD2"/>
<keyword evidence="3" id="KW-1133">Transmembrane helix</keyword>
<sequence length="649" mass="74075">MQKVVKFLNHYDPSWFALNYSIKATISILICGFAGNFFGGFLGMVYAANSSMIIFFLASLDGSTKIKIYYFLLYIILGIFAILFVSTIFKFSWLFCFFTLIWMIFVGFSTLFNQNLNKILTIVNATGLLTIIASNQSSWNLADSLESFIAGSIIAIAFRLTRFGTYGKFTKKSCTMVLDDLINMSQNISDKEFLNLAKQCDEHINEIKKVFTHKSSTIKDARLIIHHSRAIFYLYKLEDIYHLLVAMQRYFKSIKNPNLLNALNSEITNNLIQLKNIFIDKNSILKIDALKLARQSDYEIFKASLEVLYSKFELIKDGGEDKIALEFKEKKSLKKAIKDITLHNPIVQNSLRLAIGVSIAIIIASFGYVHNGVWIAIGVISMSKDSSYMTKITGIANIKGALIGITLAFVLIHIVVNENLFALFCVVCIFLAFYFKNFPPTYAMAAFMCAFAMVYSLILGNAISVVYIRIIDILIGFILSFVAAFILFRHTNEIKLSNSYINLLPKFKNLSNSVIEGKFSIEQNAISNSLTNYHNTITQSDRNKELKRYLEIYKNLHDISSLLSNLKVYTDSLKQSNKLITTKDALNSDINMISTRFEMIEKRVNKLPYYFYDNMEDRILSQDIKIKFLLLEIAKRQDRIIAQSDLLIR</sequence>
<evidence type="ECO:0000256" key="2">
    <source>
        <dbReference type="ARBA" id="ARBA00022692"/>
    </source>
</evidence>
<keyword evidence="2" id="KW-0812">Transmembrane</keyword>
<keyword evidence="4" id="KW-0472">Membrane</keyword>
<evidence type="ECO:0000256" key="4">
    <source>
        <dbReference type="ARBA" id="ARBA00023136"/>
    </source>
</evidence>
<organism evidence="5 6">
    <name type="scientific">Campylobacter devanensis</name>
    <dbReference type="NCBI Taxonomy" id="3161138"/>
    <lineage>
        <taxon>Bacteria</taxon>
        <taxon>Pseudomonadati</taxon>
        <taxon>Campylobacterota</taxon>
        <taxon>Epsilonproteobacteria</taxon>
        <taxon>Campylobacterales</taxon>
        <taxon>Campylobacteraceae</taxon>
        <taxon>Campylobacter</taxon>
    </lineage>
</organism>
<reference evidence="5 6" key="1">
    <citation type="journal article" date="2017" name="Genome Biol. Evol.">
        <title>Comparative Genomic Analysis Identifies a Campylobacter Clade Deficient in Selenium Metabolism.</title>
        <authorList>
            <person name="Miller W.G."/>
            <person name="Yee E."/>
            <person name="Lopes B.S."/>
            <person name="Chapman M.H."/>
            <person name="Huynh S."/>
            <person name="Bono J.L."/>
            <person name="Parker C.T."/>
            <person name="Strachan N.J.C."/>
            <person name="Forbes K.J."/>
        </authorList>
    </citation>
    <scope>NUCLEOTIDE SEQUENCE [LARGE SCALE GENOMIC DNA]</scope>
    <source>
        <strain evidence="5 6">NCTC 13003</strain>
    </source>
</reference>
<dbReference type="STRING" id="1660064.CIGN_0509"/>
<dbReference type="Pfam" id="PF13515">
    <property type="entry name" value="FUSC_2"/>
    <property type="match status" value="1"/>
</dbReference>
<dbReference type="GO" id="GO:0016020">
    <property type="term" value="C:membrane"/>
    <property type="evidence" value="ECO:0007669"/>
    <property type="project" value="UniProtKB-SubCell"/>
</dbReference>
<evidence type="ECO:0000256" key="1">
    <source>
        <dbReference type="ARBA" id="ARBA00004141"/>
    </source>
</evidence>
<comment type="subcellular location">
    <subcellularLocation>
        <location evidence="1">Membrane</location>
        <topology evidence="1">Multi-pass membrane protein</topology>
    </subcellularLocation>
</comment>
<accession>A0A1X9SRD2</accession>
<protein>
    <submittedName>
        <fullName evidence="5">Integral membrane protein, YccS/YhfK family</fullName>
    </submittedName>
</protein>
<gene>
    <name evidence="5" type="ORF">CIGN_0509</name>
</gene>
<dbReference type="OrthoDB" id="5329664at2"/>
<evidence type="ECO:0000256" key="3">
    <source>
        <dbReference type="ARBA" id="ARBA00022989"/>
    </source>
</evidence>
<dbReference type="KEGG" id="cdev:CIGN_0509"/>
<name>A0A1X9SRD2_9BACT</name>
<dbReference type="Proteomes" id="UP000194309">
    <property type="component" value="Chromosome"/>
</dbReference>
<dbReference type="InterPro" id="IPR049453">
    <property type="entry name" value="Memb_transporter_dom"/>
</dbReference>
<evidence type="ECO:0000313" key="6">
    <source>
        <dbReference type="Proteomes" id="UP000194309"/>
    </source>
</evidence>